<keyword evidence="5" id="KW-0106">Calcium</keyword>
<dbReference type="InterPro" id="IPR000917">
    <property type="entry name" value="Sulfatase_N"/>
</dbReference>
<evidence type="ECO:0000256" key="6">
    <source>
        <dbReference type="SAM" id="SignalP"/>
    </source>
</evidence>
<comment type="caution">
    <text evidence="8">The sequence shown here is derived from an EMBL/GenBank/DDBJ whole genome shotgun (WGS) entry which is preliminary data.</text>
</comment>
<feature type="domain" description="Sulfatase N-terminal" evidence="7">
    <location>
        <begin position="39"/>
        <end position="224"/>
    </location>
</feature>
<dbReference type="EMBL" id="SEYY01018636">
    <property type="protein sequence ID" value="KAB7499162.1"/>
    <property type="molecule type" value="Genomic_DNA"/>
</dbReference>
<feature type="signal peptide" evidence="6">
    <location>
        <begin position="1"/>
        <end position="20"/>
    </location>
</feature>
<keyword evidence="6" id="KW-0732">Signal</keyword>
<keyword evidence="3" id="KW-0479">Metal-binding</keyword>
<name>A0A5N5SYP8_9CRUS</name>
<feature type="chain" id="PRO_5024328582" evidence="6">
    <location>
        <begin position="21"/>
        <end position="274"/>
    </location>
</feature>
<proteinExistence type="inferred from homology"/>
<dbReference type="PANTHER" id="PTHR42693:SF11">
    <property type="entry name" value="ARYLSULFATASE A"/>
    <property type="match status" value="1"/>
</dbReference>
<dbReference type="PANTHER" id="PTHR42693">
    <property type="entry name" value="ARYLSULFATASE FAMILY MEMBER"/>
    <property type="match status" value="1"/>
</dbReference>
<protein>
    <submittedName>
        <fullName evidence="8">Arylsulfatase A</fullName>
    </submittedName>
</protein>
<dbReference type="Proteomes" id="UP000326759">
    <property type="component" value="Unassembled WGS sequence"/>
</dbReference>
<evidence type="ECO:0000256" key="3">
    <source>
        <dbReference type="ARBA" id="ARBA00022723"/>
    </source>
</evidence>
<dbReference type="InterPro" id="IPR050738">
    <property type="entry name" value="Sulfatase"/>
</dbReference>
<reference evidence="8 9" key="1">
    <citation type="journal article" date="2019" name="PLoS Biol.">
        <title>Sex chromosomes control vertical transmission of feminizing Wolbachia symbionts in an isopod.</title>
        <authorList>
            <person name="Becking T."/>
            <person name="Chebbi M.A."/>
            <person name="Giraud I."/>
            <person name="Moumen B."/>
            <person name="Laverre T."/>
            <person name="Caubet Y."/>
            <person name="Peccoud J."/>
            <person name="Gilbert C."/>
            <person name="Cordaux R."/>
        </authorList>
    </citation>
    <scope>NUCLEOTIDE SEQUENCE [LARGE SCALE GENOMIC DNA]</scope>
    <source>
        <strain evidence="8">ANa2</strain>
        <tissue evidence="8">Whole body excluding digestive tract and cuticle</tissue>
    </source>
</reference>
<dbReference type="OrthoDB" id="103349at2759"/>
<evidence type="ECO:0000259" key="7">
    <source>
        <dbReference type="Pfam" id="PF00884"/>
    </source>
</evidence>
<dbReference type="GO" id="GO:0046872">
    <property type="term" value="F:metal ion binding"/>
    <property type="evidence" value="ECO:0007669"/>
    <property type="project" value="UniProtKB-KW"/>
</dbReference>
<evidence type="ECO:0000313" key="8">
    <source>
        <dbReference type="EMBL" id="KAB7499162.1"/>
    </source>
</evidence>
<dbReference type="Gene3D" id="3.40.720.10">
    <property type="entry name" value="Alkaline Phosphatase, subunit A"/>
    <property type="match status" value="1"/>
</dbReference>
<comment type="similarity">
    <text evidence="2">Belongs to the sulfatase family.</text>
</comment>
<dbReference type="SUPFAM" id="SSF53649">
    <property type="entry name" value="Alkaline phosphatase-like"/>
    <property type="match status" value="1"/>
</dbReference>
<evidence type="ECO:0000256" key="5">
    <source>
        <dbReference type="ARBA" id="ARBA00022837"/>
    </source>
</evidence>
<dbReference type="GO" id="GO:0004065">
    <property type="term" value="F:arylsulfatase activity"/>
    <property type="evidence" value="ECO:0007669"/>
    <property type="project" value="TreeGrafter"/>
</dbReference>
<keyword evidence="9" id="KW-1185">Reference proteome</keyword>
<dbReference type="PROSITE" id="PS00149">
    <property type="entry name" value="SULFATASE_2"/>
    <property type="match status" value="1"/>
</dbReference>
<organism evidence="8 9">
    <name type="scientific">Armadillidium nasatum</name>
    <dbReference type="NCBI Taxonomy" id="96803"/>
    <lineage>
        <taxon>Eukaryota</taxon>
        <taxon>Metazoa</taxon>
        <taxon>Ecdysozoa</taxon>
        <taxon>Arthropoda</taxon>
        <taxon>Crustacea</taxon>
        <taxon>Multicrustacea</taxon>
        <taxon>Malacostraca</taxon>
        <taxon>Eumalacostraca</taxon>
        <taxon>Peracarida</taxon>
        <taxon>Isopoda</taxon>
        <taxon>Oniscidea</taxon>
        <taxon>Crinocheta</taxon>
        <taxon>Armadillidiidae</taxon>
        <taxon>Armadillidium</taxon>
    </lineage>
</organism>
<dbReference type="AlphaFoldDB" id="A0A5N5SYP8"/>
<comment type="cofactor">
    <cofactor evidence="1">
        <name>Ca(2+)</name>
        <dbReference type="ChEBI" id="CHEBI:29108"/>
    </cofactor>
</comment>
<evidence type="ECO:0000256" key="2">
    <source>
        <dbReference type="ARBA" id="ARBA00008779"/>
    </source>
</evidence>
<accession>A0A5N5SYP8</accession>
<dbReference type="Pfam" id="PF00884">
    <property type="entry name" value="Sulfatase"/>
    <property type="match status" value="1"/>
</dbReference>
<evidence type="ECO:0000256" key="4">
    <source>
        <dbReference type="ARBA" id="ARBA00022801"/>
    </source>
</evidence>
<keyword evidence="4" id="KW-0378">Hydrolase</keyword>
<sequence length="274" mass="30675">MKYLCFLVFFIFSRFQFSIHSSTDETILPKDEKEENSPPNIILFLADDLGYGDLSFSGHPTSRTPNIDALAEEGRVFHSFLLCSPSRSSILTGRYQIRSGTYPGTYVPNSYLGLPHNETTIAKLLKGKGYRTQIIGKWHLGVGAKREYLPSNPVYGFDDYFGVPYSHDMCPCITCFPNNGSCFDNCWGEGYVSCPLFSNSEIIEQPVSLPSLSRRLLGKAAKFIIESGNSNLSSCFMLFITFIILSFPHLNSCQRAPEGRLGTHSWNSIPQCKL</sequence>
<gene>
    <name evidence="8" type="primary">Arsa</name>
    <name evidence="8" type="ORF">Anas_06801</name>
</gene>
<evidence type="ECO:0000256" key="1">
    <source>
        <dbReference type="ARBA" id="ARBA00001913"/>
    </source>
</evidence>
<dbReference type="InterPro" id="IPR024607">
    <property type="entry name" value="Sulfatase_CS"/>
</dbReference>
<dbReference type="InterPro" id="IPR017850">
    <property type="entry name" value="Alkaline_phosphatase_core_sf"/>
</dbReference>
<evidence type="ECO:0000313" key="9">
    <source>
        <dbReference type="Proteomes" id="UP000326759"/>
    </source>
</evidence>